<dbReference type="InterPro" id="IPR032710">
    <property type="entry name" value="NTF2-like_dom_sf"/>
</dbReference>
<name>A0A9E6ZY59_9HYPH</name>
<dbReference type="Gene3D" id="3.10.450.50">
    <property type="match status" value="1"/>
</dbReference>
<organism evidence="2 3">
    <name type="scientific">Ancylobacter polymorphus</name>
    <dbReference type="NCBI Taxonomy" id="223390"/>
    <lineage>
        <taxon>Bacteria</taxon>
        <taxon>Pseudomonadati</taxon>
        <taxon>Pseudomonadota</taxon>
        <taxon>Alphaproteobacteria</taxon>
        <taxon>Hyphomicrobiales</taxon>
        <taxon>Xanthobacteraceae</taxon>
        <taxon>Ancylobacter</taxon>
    </lineage>
</organism>
<protein>
    <submittedName>
        <fullName evidence="2">Nuclear transport factor 2 family protein</fullName>
    </submittedName>
</protein>
<evidence type="ECO:0000313" key="3">
    <source>
        <dbReference type="Proteomes" id="UP000831684"/>
    </source>
</evidence>
<evidence type="ECO:0000259" key="1">
    <source>
        <dbReference type="Pfam" id="PF12680"/>
    </source>
</evidence>
<reference evidence="2" key="1">
    <citation type="submission" date="2021-09" db="EMBL/GenBank/DDBJ databases">
        <title>Network and meta-omics reveal the key degrader and cooperation patterns in an efficient 1,4-dioxane-degrading microbial community.</title>
        <authorList>
            <person name="Dai C."/>
        </authorList>
    </citation>
    <scope>NUCLEOTIDE SEQUENCE</scope>
    <source>
        <strain evidence="2">ZM13</strain>
    </source>
</reference>
<proteinExistence type="predicted"/>
<dbReference type="EMBL" id="CP083239">
    <property type="protein sequence ID" value="UOK72137.1"/>
    <property type="molecule type" value="Genomic_DNA"/>
</dbReference>
<dbReference type="Proteomes" id="UP000831684">
    <property type="component" value="Chromosome"/>
</dbReference>
<dbReference type="KEGG" id="apol:K9D25_05305"/>
<dbReference type="AlphaFoldDB" id="A0A9E6ZY59"/>
<dbReference type="SUPFAM" id="SSF54427">
    <property type="entry name" value="NTF2-like"/>
    <property type="match status" value="1"/>
</dbReference>
<gene>
    <name evidence="2" type="ORF">K9D25_05305</name>
</gene>
<dbReference type="RefSeq" id="WP_244379986.1">
    <property type="nucleotide sequence ID" value="NZ_CP083239.1"/>
</dbReference>
<evidence type="ECO:0000313" key="2">
    <source>
        <dbReference type="EMBL" id="UOK72137.1"/>
    </source>
</evidence>
<sequence>MSVELPPAIAAYFRADHDDPAAVARCFTPEGVVKDEGRLHRGPEAIAAWKRQASASYEYTSEPIGVEPDGERLIVTAHVVGTFPGSPVDLRYAFTLEGAHIALLEIAP</sequence>
<dbReference type="Pfam" id="PF12680">
    <property type="entry name" value="SnoaL_2"/>
    <property type="match status" value="1"/>
</dbReference>
<accession>A0A9E6ZY59</accession>
<dbReference type="InterPro" id="IPR037401">
    <property type="entry name" value="SnoaL-like"/>
</dbReference>
<feature type="domain" description="SnoaL-like" evidence="1">
    <location>
        <begin position="16"/>
        <end position="96"/>
    </location>
</feature>